<name>A0A382ZC29_9ZZZZ</name>
<accession>A0A382ZC29</accession>
<sequence length="258" mass="29744">VSCTPVNNNSVKKILIKNYPTQPPTQLEKNFSDQKLTKKNVIKKKIKTIVNPKLLNEMEIILPQFTNANISKHLINSFELSIYKKEINNISLNINKYTNLSDLQNLLQLKAKPGKIFIGTLSIDATKLVKQYCKKGILFFSFAADKNLAEDCVYLINFFPEDDLKALFNFFPNDSKIALLFPENYYGYNINKIIDPIASKSKSLIINRASYKEDLSNARESIKELGKYELRKYELERQKKILKIKNDNVSIKALKKIQ</sequence>
<proteinExistence type="predicted"/>
<feature type="non-terminal residue" evidence="1">
    <location>
        <position position="258"/>
    </location>
</feature>
<protein>
    <submittedName>
        <fullName evidence="1">Uncharacterized protein</fullName>
    </submittedName>
</protein>
<feature type="non-terminal residue" evidence="1">
    <location>
        <position position="1"/>
    </location>
</feature>
<dbReference type="AlphaFoldDB" id="A0A382ZC29"/>
<dbReference type="EMBL" id="UINC01182710">
    <property type="protein sequence ID" value="SVD93076.1"/>
    <property type="molecule type" value="Genomic_DNA"/>
</dbReference>
<gene>
    <name evidence="1" type="ORF">METZ01_LOCUS445930</name>
</gene>
<evidence type="ECO:0000313" key="1">
    <source>
        <dbReference type="EMBL" id="SVD93076.1"/>
    </source>
</evidence>
<reference evidence="1" key="1">
    <citation type="submission" date="2018-05" db="EMBL/GenBank/DDBJ databases">
        <authorList>
            <person name="Lanie J.A."/>
            <person name="Ng W.-L."/>
            <person name="Kazmierczak K.M."/>
            <person name="Andrzejewski T.M."/>
            <person name="Davidsen T.M."/>
            <person name="Wayne K.J."/>
            <person name="Tettelin H."/>
            <person name="Glass J.I."/>
            <person name="Rusch D."/>
            <person name="Podicherti R."/>
            <person name="Tsui H.-C.T."/>
            <person name="Winkler M.E."/>
        </authorList>
    </citation>
    <scope>NUCLEOTIDE SEQUENCE</scope>
</reference>
<organism evidence="1">
    <name type="scientific">marine metagenome</name>
    <dbReference type="NCBI Taxonomy" id="408172"/>
    <lineage>
        <taxon>unclassified sequences</taxon>
        <taxon>metagenomes</taxon>
        <taxon>ecological metagenomes</taxon>
    </lineage>
</organism>